<dbReference type="GO" id="GO:0005078">
    <property type="term" value="F:MAP-kinase scaffold activity"/>
    <property type="evidence" value="ECO:0007669"/>
    <property type="project" value="TreeGrafter"/>
</dbReference>
<evidence type="ECO:0000256" key="1">
    <source>
        <dbReference type="SAM" id="MobiDB-lite"/>
    </source>
</evidence>
<feature type="compositionally biased region" description="Polar residues" evidence="1">
    <location>
        <begin position="161"/>
        <end position="172"/>
    </location>
</feature>
<accession>A0A8H4QS77</accession>
<dbReference type="PANTHER" id="PTHR21601:SF0">
    <property type="entry name" value="PROTEIN SPA2-RELATED"/>
    <property type="match status" value="1"/>
</dbReference>
<evidence type="ECO:0000313" key="3">
    <source>
        <dbReference type="EMBL" id="KAF4615906.1"/>
    </source>
</evidence>
<dbReference type="PANTHER" id="PTHR21601">
    <property type="entry name" value="SPA2 PROTEIN"/>
    <property type="match status" value="1"/>
</dbReference>
<organism evidence="3 4">
    <name type="scientific">Agrocybe pediades</name>
    <dbReference type="NCBI Taxonomy" id="84607"/>
    <lineage>
        <taxon>Eukaryota</taxon>
        <taxon>Fungi</taxon>
        <taxon>Dikarya</taxon>
        <taxon>Basidiomycota</taxon>
        <taxon>Agaricomycotina</taxon>
        <taxon>Agaricomycetes</taxon>
        <taxon>Agaricomycetidae</taxon>
        <taxon>Agaricales</taxon>
        <taxon>Agaricineae</taxon>
        <taxon>Strophariaceae</taxon>
        <taxon>Agrocybe</taxon>
    </lineage>
</organism>
<feature type="domain" description="GIT Spa2 homology (SHD)" evidence="2">
    <location>
        <begin position="111"/>
        <end position="141"/>
    </location>
</feature>
<proteinExistence type="predicted"/>
<dbReference type="Pfam" id="PF08518">
    <property type="entry name" value="GIT_SHD"/>
    <property type="match status" value="2"/>
</dbReference>
<evidence type="ECO:0000313" key="4">
    <source>
        <dbReference type="Proteomes" id="UP000521872"/>
    </source>
</evidence>
<dbReference type="InterPro" id="IPR013724">
    <property type="entry name" value="GIT_SHD"/>
</dbReference>
<comment type="caution">
    <text evidence="3">The sequence shown here is derived from an EMBL/GenBank/DDBJ whole genome shotgun (WGS) entry which is preliminary data.</text>
</comment>
<feature type="region of interest" description="Disordered" evidence="1">
    <location>
        <begin position="1"/>
        <end position="29"/>
    </location>
</feature>
<name>A0A8H4QS77_9AGAR</name>
<sequence length="172" mass="19819">MERTPSRAPSPTPDSYRSKDARGSVPAVPTIDYKQVSKIHFLELGTYLANHLATATPNHRNKSRQKLTRLTIQQFHELSTDVYDELVRRKNSKEVPFLPVKEEFHPKRNEARQKMATLPASRFEDLSSDVYYDLSRRYPEFKEDTRASTSSNYDDYPAPDSPSNGAQRNNSR</sequence>
<dbReference type="EMBL" id="JAACJL010000032">
    <property type="protein sequence ID" value="KAF4615906.1"/>
    <property type="molecule type" value="Genomic_DNA"/>
</dbReference>
<feature type="region of interest" description="Disordered" evidence="1">
    <location>
        <begin position="141"/>
        <end position="172"/>
    </location>
</feature>
<feature type="domain" description="GIT Spa2 homology (SHD)" evidence="2">
    <location>
        <begin position="63"/>
        <end position="93"/>
    </location>
</feature>
<dbReference type="SMART" id="SM00555">
    <property type="entry name" value="GIT"/>
    <property type="match status" value="2"/>
</dbReference>
<dbReference type="GO" id="GO:1902716">
    <property type="term" value="C:cell cortex of growing cell tip"/>
    <property type="evidence" value="ECO:0007669"/>
    <property type="project" value="TreeGrafter"/>
</dbReference>
<reference evidence="3 4" key="1">
    <citation type="submission" date="2019-12" db="EMBL/GenBank/DDBJ databases">
        <authorList>
            <person name="Floudas D."/>
            <person name="Bentzer J."/>
            <person name="Ahren D."/>
            <person name="Johansson T."/>
            <person name="Persson P."/>
            <person name="Tunlid A."/>
        </authorList>
    </citation>
    <scope>NUCLEOTIDE SEQUENCE [LARGE SCALE GENOMIC DNA]</scope>
    <source>
        <strain evidence="3 4">CBS 102.39</strain>
    </source>
</reference>
<gene>
    <name evidence="3" type="ORF">D9613_011365</name>
</gene>
<protein>
    <recommendedName>
        <fullName evidence="2">GIT Spa2 homology (SHD) domain-containing protein</fullName>
    </recommendedName>
</protein>
<dbReference type="GO" id="GO:0005826">
    <property type="term" value="C:actomyosin contractile ring"/>
    <property type="evidence" value="ECO:0007669"/>
    <property type="project" value="TreeGrafter"/>
</dbReference>
<evidence type="ECO:0000259" key="2">
    <source>
        <dbReference type="SMART" id="SM00555"/>
    </source>
</evidence>
<keyword evidence="4" id="KW-1185">Reference proteome</keyword>
<dbReference type="Proteomes" id="UP000521872">
    <property type="component" value="Unassembled WGS sequence"/>
</dbReference>
<dbReference type="InterPro" id="IPR039892">
    <property type="entry name" value="Spa2/Sph1"/>
</dbReference>
<dbReference type="AlphaFoldDB" id="A0A8H4QS77"/>